<dbReference type="EMBL" id="CP097510">
    <property type="protein sequence ID" value="URE40935.1"/>
    <property type="molecule type" value="Genomic_DNA"/>
</dbReference>
<reference evidence="1" key="1">
    <citation type="submission" date="2022-05" db="EMBL/GenBank/DDBJ databases">
        <title>The Musa troglodytarum L. genome provides insights into the mechanism of non-climacteric behaviour and enrichment of carotenoids.</title>
        <authorList>
            <person name="Wang J."/>
        </authorList>
    </citation>
    <scope>NUCLEOTIDE SEQUENCE</scope>
    <source>
        <tissue evidence="1">Leaf</tissue>
    </source>
</reference>
<dbReference type="Proteomes" id="UP001055439">
    <property type="component" value="Chromosome 8"/>
</dbReference>
<protein>
    <submittedName>
        <fullName evidence="1">Uncharacterized protein</fullName>
    </submittedName>
</protein>
<evidence type="ECO:0000313" key="2">
    <source>
        <dbReference type="Proteomes" id="UP001055439"/>
    </source>
</evidence>
<evidence type="ECO:0000313" key="1">
    <source>
        <dbReference type="EMBL" id="URE40935.1"/>
    </source>
</evidence>
<name>A0A9E7HVX2_9LILI</name>
<dbReference type="AlphaFoldDB" id="A0A9E7HVX2"/>
<sequence length="159" mass="17092">MKVDSKECRSATEADLPIAKKGRTCETTDSSAMGMTAPRYRRGGISVESSIPCSHGGRALGREIGRGETGELHKTGINGFLIKIAVSEGLRVDARVHDQGMKQAVCSVVPLLLRGVDDRNDGEGGTIPKAIERLGEARPGPSASLYFQVLRDRRRFRGG</sequence>
<gene>
    <name evidence="1" type="ORF">MUK42_15299</name>
</gene>
<organism evidence="1 2">
    <name type="scientific">Musa troglodytarum</name>
    <name type="common">fe'i banana</name>
    <dbReference type="NCBI Taxonomy" id="320322"/>
    <lineage>
        <taxon>Eukaryota</taxon>
        <taxon>Viridiplantae</taxon>
        <taxon>Streptophyta</taxon>
        <taxon>Embryophyta</taxon>
        <taxon>Tracheophyta</taxon>
        <taxon>Spermatophyta</taxon>
        <taxon>Magnoliopsida</taxon>
        <taxon>Liliopsida</taxon>
        <taxon>Zingiberales</taxon>
        <taxon>Musaceae</taxon>
        <taxon>Musa</taxon>
    </lineage>
</organism>
<proteinExistence type="predicted"/>
<keyword evidence="2" id="KW-1185">Reference proteome</keyword>
<accession>A0A9E7HVX2</accession>
<dbReference type="OrthoDB" id="10569131at2759"/>